<evidence type="ECO:0000256" key="1">
    <source>
        <dbReference type="ARBA" id="ARBA00006484"/>
    </source>
</evidence>
<evidence type="ECO:0000313" key="6">
    <source>
        <dbReference type="Proteomes" id="UP000004931"/>
    </source>
</evidence>
<dbReference type="CDD" id="cd05233">
    <property type="entry name" value="SDR_c"/>
    <property type="match status" value="1"/>
</dbReference>
<evidence type="ECO:0000256" key="3">
    <source>
        <dbReference type="RuleBase" id="RU000363"/>
    </source>
</evidence>
<dbReference type="EC" id="1.1.1.-" evidence="5"/>
<keyword evidence="6" id="KW-1185">Reference proteome</keyword>
<feature type="domain" description="Ketoreductase" evidence="4">
    <location>
        <begin position="7"/>
        <end position="182"/>
    </location>
</feature>
<proteinExistence type="inferred from homology"/>
<evidence type="ECO:0000256" key="2">
    <source>
        <dbReference type="ARBA" id="ARBA00023002"/>
    </source>
</evidence>
<dbReference type="PANTHER" id="PTHR44196">
    <property type="entry name" value="DEHYDROGENASE/REDUCTASE SDR FAMILY MEMBER 7B"/>
    <property type="match status" value="1"/>
</dbReference>
<gene>
    <name evidence="5" type="ORF">GP2143_14366</name>
</gene>
<dbReference type="GO" id="GO:0016020">
    <property type="term" value="C:membrane"/>
    <property type="evidence" value="ECO:0007669"/>
    <property type="project" value="TreeGrafter"/>
</dbReference>
<dbReference type="InterPro" id="IPR020904">
    <property type="entry name" value="Sc_DH/Rdtase_CS"/>
</dbReference>
<dbReference type="PROSITE" id="PS00061">
    <property type="entry name" value="ADH_SHORT"/>
    <property type="match status" value="1"/>
</dbReference>
<sequence length="279" mass="29756">MTDITGRVAFITGAASGIGYSLAKSFAARGAKIMMADRNAETLQRAENDLRATGADVASVVCDVTSLDSMKAAAQATLDRFAKVHIVANNAGVPMGGKPGRIPMEDWRWVLDINVIGVAHGVEVFTPILREQGEGGHFLNTASMAGLMGQAGVAPYVASKFAVVGYSESLRDEVATDNIGVSVLCPGYVNTGIHSAMFDRPSLTTTSDESAKRKGYTGMEKLIKNGMDPDAIANWALDCVEANRFYIFTNPEIRKDYAERSSGILADFDALINDGRFSS</sequence>
<reference evidence="5 6" key="1">
    <citation type="journal article" date="2010" name="J. Bacteriol.">
        <title>Genome sequence of the oligotrophic marine Gammaproteobacterium HTCC2143, isolated from the Oregon Coast.</title>
        <authorList>
            <person name="Oh H.M."/>
            <person name="Kang I."/>
            <person name="Ferriera S."/>
            <person name="Giovannoni S.J."/>
            <person name="Cho J.C."/>
        </authorList>
    </citation>
    <scope>NUCLEOTIDE SEQUENCE [LARGE SCALE GENOMIC DNA]</scope>
    <source>
        <strain evidence="5 6">HTCC2143</strain>
    </source>
</reference>
<evidence type="ECO:0000259" key="4">
    <source>
        <dbReference type="SMART" id="SM00822"/>
    </source>
</evidence>
<dbReference type="PRINTS" id="PR00081">
    <property type="entry name" value="GDHRDH"/>
</dbReference>
<dbReference type="Proteomes" id="UP000004931">
    <property type="component" value="Unassembled WGS sequence"/>
</dbReference>
<dbReference type="STRING" id="247633.GP2143_14366"/>
<comment type="similarity">
    <text evidence="1 3">Belongs to the short-chain dehydrogenases/reductases (SDR) family.</text>
</comment>
<dbReference type="AlphaFoldDB" id="A0Y8J3"/>
<accession>A0Y8J3</accession>
<evidence type="ECO:0000313" key="5">
    <source>
        <dbReference type="EMBL" id="EAW32447.1"/>
    </source>
</evidence>
<dbReference type="InterPro" id="IPR036291">
    <property type="entry name" value="NAD(P)-bd_dom_sf"/>
</dbReference>
<dbReference type="FunFam" id="3.40.50.720:FF:000084">
    <property type="entry name" value="Short-chain dehydrogenase reductase"/>
    <property type="match status" value="1"/>
</dbReference>
<dbReference type="Pfam" id="PF00106">
    <property type="entry name" value="adh_short"/>
    <property type="match status" value="1"/>
</dbReference>
<dbReference type="PRINTS" id="PR00080">
    <property type="entry name" value="SDRFAMILY"/>
</dbReference>
<comment type="caution">
    <text evidence="5">The sequence shown here is derived from an EMBL/GenBank/DDBJ whole genome shotgun (WGS) entry which is preliminary data.</text>
</comment>
<dbReference type="InterPro" id="IPR057326">
    <property type="entry name" value="KR_dom"/>
</dbReference>
<dbReference type="eggNOG" id="COG4221">
    <property type="taxonomic scope" value="Bacteria"/>
</dbReference>
<organism evidence="5 6">
    <name type="scientific">marine gamma proteobacterium HTCC2143</name>
    <dbReference type="NCBI Taxonomy" id="247633"/>
    <lineage>
        <taxon>Bacteria</taxon>
        <taxon>Pseudomonadati</taxon>
        <taxon>Pseudomonadota</taxon>
        <taxon>Gammaproteobacteria</taxon>
        <taxon>Cellvibrionales</taxon>
        <taxon>Spongiibacteraceae</taxon>
        <taxon>BD1-7 clade</taxon>
    </lineage>
</organism>
<protein>
    <submittedName>
        <fullName evidence="5">Short chain dehydrogenase</fullName>
        <ecNumber evidence="5">1.1.1.-</ecNumber>
    </submittedName>
</protein>
<keyword evidence="2 5" id="KW-0560">Oxidoreductase</keyword>
<name>A0Y8J3_9GAMM</name>
<dbReference type="OrthoDB" id="6503536at2"/>
<dbReference type="EMBL" id="AAVT01000001">
    <property type="protein sequence ID" value="EAW32447.1"/>
    <property type="molecule type" value="Genomic_DNA"/>
</dbReference>
<dbReference type="SUPFAM" id="SSF51735">
    <property type="entry name" value="NAD(P)-binding Rossmann-fold domains"/>
    <property type="match status" value="1"/>
</dbReference>
<dbReference type="GO" id="GO:0016491">
    <property type="term" value="F:oxidoreductase activity"/>
    <property type="evidence" value="ECO:0007669"/>
    <property type="project" value="UniProtKB-KW"/>
</dbReference>
<dbReference type="Gene3D" id="3.40.50.720">
    <property type="entry name" value="NAD(P)-binding Rossmann-like Domain"/>
    <property type="match status" value="1"/>
</dbReference>
<dbReference type="InterPro" id="IPR002347">
    <property type="entry name" value="SDR_fam"/>
</dbReference>
<dbReference type="SMART" id="SM00822">
    <property type="entry name" value="PKS_KR"/>
    <property type="match status" value="1"/>
</dbReference>
<dbReference type="PANTHER" id="PTHR44196:SF1">
    <property type="entry name" value="DEHYDROGENASE_REDUCTASE SDR FAMILY MEMBER 7B"/>
    <property type="match status" value="1"/>
</dbReference>